<feature type="signal peptide" evidence="3">
    <location>
        <begin position="1"/>
        <end position="21"/>
    </location>
</feature>
<dbReference type="Proteomes" id="UP000176997">
    <property type="component" value="Unassembled WGS sequence"/>
</dbReference>
<feature type="transmembrane region" description="Helical" evidence="2">
    <location>
        <begin position="183"/>
        <end position="202"/>
    </location>
</feature>
<sequence length="311" mass="34474">MRARILLLLVLLIGLVSSAFAAEKPTTAVTSPNGTCTINRGHYVWNCWNKSDKILSFAAYKKATCAMNGKHFRNCTKGEFEVLPAGLELRVPCNVVVSTAILSPTKPADTVPPQVLEQLKGLQLNADALVHENEDLRKRVEIAEQKVVSLQLHFTLEQAQAAQAERAIAASKKEVSGLRSERIVLFVLYMVLVAAFLLRWYFAGRKDGLARKLSGSAEMMDYAERLGVTLDKLLGSMVTKKWPYDIKGRTFDLDIAGYDKNGPIIRFPDCPDYAEGVPLKEVKRALLVCIKMFEGTGITREDILHLPEPDG</sequence>
<keyword evidence="3" id="KW-0732">Signal</keyword>
<evidence type="ECO:0000313" key="4">
    <source>
        <dbReference type="EMBL" id="OHA80878.1"/>
    </source>
</evidence>
<name>A0A1G2S847_9BACT</name>
<organism evidence="4 5">
    <name type="scientific">Candidatus Yonathbacteria bacterium RIFCSPHIGHO2_01_FULL_51_10</name>
    <dbReference type="NCBI Taxonomy" id="1802723"/>
    <lineage>
        <taxon>Bacteria</taxon>
        <taxon>Candidatus Yonathiibacteriota</taxon>
    </lineage>
</organism>
<gene>
    <name evidence="4" type="ORF">A2675_02175</name>
</gene>
<feature type="coiled-coil region" evidence="1">
    <location>
        <begin position="119"/>
        <end position="181"/>
    </location>
</feature>
<proteinExistence type="predicted"/>
<comment type="caution">
    <text evidence="4">The sequence shown here is derived from an EMBL/GenBank/DDBJ whole genome shotgun (WGS) entry which is preliminary data.</text>
</comment>
<keyword evidence="2" id="KW-0812">Transmembrane</keyword>
<protein>
    <submittedName>
        <fullName evidence="4">Uncharacterized protein</fullName>
    </submittedName>
</protein>
<keyword evidence="1" id="KW-0175">Coiled coil</keyword>
<dbReference type="EMBL" id="MHUS01000016">
    <property type="protein sequence ID" value="OHA80878.1"/>
    <property type="molecule type" value="Genomic_DNA"/>
</dbReference>
<evidence type="ECO:0000256" key="2">
    <source>
        <dbReference type="SAM" id="Phobius"/>
    </source>
</evidence>
<keyword evidence="2" id="KW-1133">Transmembrane helix</keyword>
<evidence type="ECO:0000256" key="1">
    <source>
        <dbReference type="SAM" id="Coils"/>
    </source>
</evidence>
<evidence type="ECO:0000256" key="3">
    <source>
        <dbReference type="SAM" id="SignalP"/>
    </source>
</evidence>
<keyword evidence="2" id="KW-0472">Membrane</keyword>
<dbReference type="AlphaFoldDB" id="A0A1G2S847"/>
<reference evidence="4 5" key="1">
    <citation type="journal article" date="2016" name="Nat. Commun.">
        <title>Thousands of microbial genomes shed light on interconnected biogeochemical processes in an aquifer system.</title>
        <authorList>
            <person name="Anantharaman K."/>
            <person name="Brown C.T."/>
            <person name="Hug L.A."/>
            <person name="Sharon I."/>
            <person name="Castelle C.J."/>
            <person name="Probst A.J."/>
            <person name="Thomas B.C."/>
            <person name="Singh A."/>
            <person name="Wilkins M.J."/>
            <person name="Karaoz U."/>
            <person name="Brodie E.L."/>
            <person name="Williams K.H."/>
            <person name="Hubbard S.S."/>
            <person name="Banfield J.F."/>
        </authorList>
    </citation>
    <scope>NUCLEOTIDE SEQUENCE [LARGE SCALE GENOMIC DNA]</scope>
</reference>
<evidence type="ECO:0000313" key="5">
    <source>
        <dbReference type="Proteomes" id="UP000176997"/>
    </source>
</evidence>
<accession>A0A1G2S847</accession>
<feature type="chain" id="PRO_5009584346" evidence="3">
    <location>
        <begin position="22"/>
        <end position="311"/>
    </location>
</feature>